<protein>
    <submittedName>
        <fullName evidence="2">Uncharacterized protein</fullName>
    </submittedName>
</protein>
<name>A0A1I6HGF5_9FLAO</name>
<dbReference type="RefSeq" id="WP_177218317.1">
    <property type="nucleotide sequence ID" value="NZ_FOYQ01000002.1"/>
</dbReference>
<organism evidence="2 3">
    <name type="scientific">Robiginitalea myxolifaciens</name>
    <dbReference type="NCBI Taxonomy" id="400055"/>
    <lineage>
        <taxon>Bacteria</taxon>
        <taxon>Pseudomonadati</taxon>
        <taxon>Bacteroidota</taxon>
        <taxon>Flavobacteriia</taxon>
        <taxon>Flavobacteriales</taxon>
        <taxon>Flavobacteriaceae</taxon>
        <taxon>Robiginitalea</taxon>
    </lineage>
</organism>
<dbReference type="Proteomes" id="UP000199534">
    <property type="component" value="Unassembled WGS sequence"/>
</dbReference>
<keyword evidence="3" id="KW-1185">Reference proteome</keyword>
<proteinExistence type="predicted"/>
<evidence type="ECO:0000256" key="1">
    <source>
        <dbReference type="SAM" id="MobiDB-lite"/>
    </source>
</evidence>
<feature type="region of interest" description="Disordered" evidence="1">
    <location>
        <begin position="32"/>
        <end position="56"/>
    </location>
</feature>
<feature type="compositionally biased region" description="Basic and acidic residues" evidence="1">
    <location>
        <begin position="43"/>
        <end position="56"/>
    </location>
</feature>
<gene>
    <name evidence="2" type="ORF">SAMN04490243_2718</name>
</gene>
<accession>A0A1I6HGF5</accession>
<evidence type="ECO:0000313" key="3">
    <source>
        <dbReference type="Proteomes" id="UP000199534"/>
    </source>
</evidence>
<reference evidence="2 3" key="1">
    <citation type="submission" date="2016-10" db="EMBL/GenBank/DDBJ databases">
        <authorList>
            <person name="de Groot N.N."/>
        </authorList>
    </citation>
    <scope>NUCLEOTIDE SEQUENCE [LARGE SCALE GENOMIC DNA]</scope>
    <source>
        <strain evidence="2 3">DSM 21019</strain>
    </source>
</reference>
<dbReference type="STRING" id="400055.SAMN04490243_2718"/>
<dbReference type="AlphaFoldDB" id="A0A1I6HGF5"/>
<dbReference type="PROSITE" id="PS51257">
    <property type="entry name" value="PROKAR_LIPOPROTEIN"/>
    <property type="match status" value="1"/>
</dbReference>
<sequence>MKRFAMLFVLGISLMGTTSCTNDEGDPEFEILNPEEENTETGIAEKPETVEADKQD</sequence>
<evidence type="ECO:0000313" key="2">
    <source>
        <dbReference type="EMBL" id="SFR53539.1"/>
    </source>
</evidence>
<dbReference type="EMBL" id="FOYQ01000002">
    <property type="protein sequence ID" value="SFR53539.1"/>
    <property type="molecule type" value="Genomic_DNA"/>
</dbReference>